<reference evidence="1" key="1">
    <citation type="journal article" date="2014" name="Front. Microbiol.">
        <title>High frequency of phylogenetically diverse reductive dehalogenase-homologous genes in deep subseafloor sedimentary metagenomes.</title>
        <authorList>
            <person name="Kawai M."/>
            <person name="Futagami T."/>
            <person name="Toyoda A."/>
            <person name="Takaki Y."/>
            <person name="Nishi S."/>
            <person name="Hori S."/>
            <person name="Arai W."/>
            <person name="Tsubouchi T."/>
            <person name="Morono Y."/>
            <person name="Uchiyama I."/>
            <person name="Ito T."/>
            <person name="Fujiyama A."/>
            <person name="Inagaki F."/>
            <person name="Takami H."/>
        </authorList>
    </citation>
    <scope>NUCLEOTIDE SEQUENCE</scope>
    <source>
        <strain evidence="1">Expedition CK06-06</strain>
    </source>
</reference>
<proteinExistence type="predicted"/>
<accession>X1JZ72</accession>
<name>X1JZ72_9ZZZZ</name>
<dbReference type="AlphaFoldDB" id="X1JZ72"/>
<organism evidence="1">
    <name type="scientific">marine sediment metagenome</name>
    <dbReference type="NCBI Taxonomy" id="412755"/>
    <lineage>
        <taxon>unclassified sequences</taxon>
        <taxon>metagenomes</taxon>
        <taxon>ecological metagenomes</taxon>
    </lineage>
</organism>
<dbReference type="EMBL" id="BARU01030181">
    <property type="protein sequence ID" value="GAH75123.1"/>
    <property type="molecule type" value="Genomic_DNA"/>
</dbReference>
<evidence type="ECO:0000313" key="1">
    <source>
        <dbReference type="EMBL" id="GAH75123.1"/>
    </source>
</evidence>
<comment type="caution">
    <text evidence="1">The sequence shown here is derived from an EMBL/GenBank/DDBJ whole genome shotgun (WGS) entry which is preliminary data.</text>
</comment>
<gene>
    <name evidence="1" type="ORF">S03H2_47937</name>
</gene>
<sequence>MVLGITPAKVYYSYKDTNLSREALLDQLACWVYNFTKGVHHGNEKV</sequence>
<protein>
    <submittedName>
        <fullName evidence="1">Uncharacterized protein</fullName>
    </submittedName>
</protein>